<comment type="subcellular location">
    <subcellularLocation>
        <location evidence="1">Cell membrane</location>
        <topology evidence="1">Multi-pass membrane protein</topology>
    </subcellularLocation>
</comment>
<dbReference type="InterPro" id="IPR003838">
    <property type="entry name" value="ABC3_permease_C"/>
</dbReference>
<gene>
    <name evidence="10" type="ORF">Q9295_14885</name>
</gene>
<feature type="transmembrane region" description="Helical" evidence="7">
    <location>
        <begin position="275"/>
        <end position="303"/>
    </location>
</feature>
<evidence type="ECO:0000256" key="1">
    <source>
        <dbReference type="ARBA" id="ARBA00004651"/>
    </source>
</evidence>
<sequence length="402" mass="42344">MITEAFRLALRSIIRNKLRSFLTMLGIVIGVASVIAMVTVGQGSSAQVTASVEAMGSDLLVLRPGRREFGPPGAGGRARAFTLRDAEALAQLPEVARIAPIASSSQTVVAGSANAATSITGSTPDWLHVSNSSLAAGRNFTDEEDNAGQAMCLLGQTVRQRLFGQTDPVGQTVRIKSISCQVIGLLQAKGAGSFGQDQDDVVVMPIRLLQRRLAGGSDVSTLQISVSPGTEVAEAMGAIREVMRERRRLTVEQDDDFSLTDMKEIASMLNSVNTVLAGLLSSVAAVSLLVGGIGIMNIMLVSVTERTREIGIRLAVGASARQVLTQFLVESVALSVLGGIIGILTGLLMAWGAGRFMGIPFVIDPLVVVLAFGFSALVGVVFGYFPARRAARMDPIEALRHQ</sequence>
<dbReference type="Pfam" id="PF02687">
    <property type="entry name" value="FtsX"/>
    <property type="match status" value="1"/>
</dbReference>
<evidence type="ECO:0000256" key="7">
    <source>
        <dbReference type="SAM" id="Phobius"/>
    </source>
</evidence>
<name>A0ABU0W2J7_9RHOB</name>
<organism evidence="10 11">
    <name type="scientific">Pseudogemmobacter lacusdianii</name>
    <dbReference type="NCBI Taxonomy" id="3069608"/>
    <lineage>
        <taxon>Bacteria</taxon>
        <taxon>Pseudomonadati</taxon>
        <taxon>Pseudomonadota</taxon>
        <taxon>Alphaproteobacteria</taxon>
        <taxon>Rhodobacterales</taxon>
        <taxon>Paracoccaceae</taxon>
        <taxon>Pseudogemmobacter</taxon>
    </lineage>
</organism>
<keyword evidence="4 7" id="KW-1133">Transmembrane helix</keyword>
<keyword evidence="5 7" id="KW-0472">Membrane</keyword>
<evidence type="ECO:0000256" key="6">
    <source>
        <dbReference type="ARBA" id="ARBA00038076"/>
    </source>
</evidence>
<feature type="transmembrane region" description="Helical" evidence="7">
    <location>
        <begin position="21"/>
        <end position="41"/>
    </location>
</feature>
<comment type="caution">
    <text evidence="10">The sequence shown here is derived from an EMBL/GenBank/DDBJ whole genome shotgun (WGS) entry which is preliminary data.</text>
</comment>
<evidence type="ECO:0000256" key="4">
    <source>
        <dbReference type="ARBA" id="ARBA00022989"/>
    </source>
</evidence>
<comment type="similarity">
    <text evidence="6">Belongs to the ABC-4 integral membrane protein family.</text>
</comment>
<evidence type="ECO:0000256" key="3">
    <source>
        <dbReference type="ARBA" id="ARBA00022692"/>
    </source>
</evidence>
<proteinExistence type="inferred from homology"/>
<dbReference type="InterPro" id="IPR050250">
    <property type="entry name" value="Macrolide_Exporter_MacB"/>
</dbReference>
<reference evidence="10 11" key="1">
    <citation type="submission" date="2023-08" db="EMBL/GenBank/DDBJ databases">
        <title>Characterization of two Paracoccaceae strains isolated from Phycosphere and proposal of Xinfangfangia lacusdiani sp. nov.</title>
        <authorList>
            <person name="Deng Y."/>
            <person name="Zhang Y.Q."/>
        </authorList>
    </citation>
    <scope>NUCLEOTIDE SEQUENCE [LARGE SCALE GENOMIC DNA]</scope>
    <source>
        <strain evidence="10 11">CPCC 101601</strain>
    </source>
</reference>
<keyword evidence="2" id="KW-1003">Cell membrane</keyword>
<dbReference type="EMBL" id="JAVDBT010000015">
    <property type="protein sequence ID" value="MDQ2067660.1"/>
    <property type="molecule type" value="Genomic_DNA"/>
</dbReference>
<evidence type="ECO:0000313" key="10">
    <source>
        <dbReference type="EMBL" id="MDQ2067660.1"/>
    </source>
</evidence>
<dbReference type="Pfam" id="PF12704">
    <property type="entry name" value="MacB_PCD"/>
    <property type="match status" value="1"/>
</dbReference>
<evidence type="ECO:0000259" key="8">
    <source>
        <dbReference type="Pfam" id="PF02687"/>
    </source>
</evidence>
<keyword evidence="11" id="KW-1185">Reference proteome</keyword>
<evidence type="ECO:0000313" key="11">
    <source>
        <dbReference type="Proteomes" id="UP001239680"/>
    </source>
</evidence>
<keyword evidence="3 7" id="KW-0812">Transmembrane</keyword>
<accession>A0ABU0W2J7</accession>
<evidence type="ECO:0000256" key="2">
    <source>
        <dbReference type="ARBA" id="ARBA00022475"/>
    </source>
</evidence>
<dbReference type="PANTHER" id="PTHR30572">
    <property type="entry name" value="MEMBRANE COMPONENT OF TRANSPORTER-RELATED"/>
    <property type="match status" value="1"/>
</dbReference>
<dbReference type="RefSeq" id="WP_306681368.1">
    <property type="nucleotide sequence ID" value="NZ_JAVDBT010000015.1"/>
</dbReference>
<protein>
    <submittedName>
        <fullName evidence="10">ABC transporter permease</fullName>
    </submittedName>
</protein>
<evidence type="ECO:0000256" key="5">
    <source>
        <dbReference type="ARBA" id="ARBA00023136"/>
    </source>
</evidence>
<feature type="transmembrane region" description="Helical" evidence="7">
    <location>
        <begin position="366"/>
        <end position="385"/>
    </location>
</feature>
<feature type="transmembrane region" description="Helical" evidence="7">
    <location>
        <begin position="331"/>
        <end position="354"/>
    </location>
</feature>
<feature type="domain" description="MacB-like periplasmic core" evidence="9">
    <location>
        <begin position="20"/>
        <end position="241"/>
    </location>
</feature>
<dbReference type="PANTHER" id="PTHR30572:SF4">
    <property type="entry name" value="ABC TRANSPORTER PERMEASE YTRF"/>
    <property type="match status" value="1"/>
</dbReference>
<feature type="domain" description="ABC3 transporter permease C-terminal" evidence="8">
    <location>
        <begin position="282"/>
        <end position="395"/>
    </location>
</feature>
<evidence type="ECO:0000259" key="9">
    <source>
        <dbReference type="Pfam" id="PF12704"/>
    </source>
</evidence>
<dbReference type="InterPro" id="IPR025857">
    <property type="entry name" value="MacB_PCD"/>
</dbReference>
<dbReference type="Proteomes" id="UP001239680">
    <property type="component" value="Unassembled WGS sequence"/>
</dbReference>